<dbReference type="Proteomes" id="UP001499978">
    <property type="component" value="Unassembled WGS sequence"/>
</dbReference>
<feature type="region of interest" description="Disordered" evidence="1">
    <location>
        <begin position="60"/>
        <end position="79"/>
    </location>
</feature>
<accession>A0ABP6ACG2</accession>
<evidence type="ECO:0008006" key="4">
    <source>
        <dbReference type="Google" id="ProtNLM"/>
    </source>
</evidence>
<reference evidence="3" key="1">
    <citation type="journal article" date="2019" name="Int. J. Syst. Evol. Microbiol.">
        <title>The Global Catalogue of Microorganisms (GCM) 10K type strain sequencing project: providing services to taxonomists for standard genome sequencing and annotation.</title>
        <authorList>
            <consortium name="The Broad Institute Genomics Platform"/>
            <consortium name="The Broad Institute Genome Sequencing Center for Infectious Disease"/>
            <person name="Wu L."/>
            <person name="Ma J."/>
        </authorList>
    </citation>
    <scope>NUCLEOTIDE SEQUENCE [LARGE SCALE GENOMIC DNA]</scope>
    <source>
        <strain evidence="3">JCM 3367</strain>
    </source>
</reference>
<gene>
    <name evidence="2" type="ORF">GCM10010201_05360</name>
</gene>
<organism evidence="2 3">
    <name type="scientific">Pilimelia columellifera subsp. columellifera</name>
    <dbReference type="NCBI Taxonomy" id="706583"/>
    <lineage>
        <taxon>Bacteria</taxon>
        <taxon>Bacillati</taxon>
        <taxon>Actinomycetota</taxon>
        <taxon>Actinomycetes</taxon>
        <taxon>Micromonosporales</taxon>
        <taxon>Micromonosporaceae</taxon>
        <taxon>Pilimelia</taxon>
    </lineage>
</organism>
<dbReference type="InterPro" id="IPR036397">
    <property type="entry name" value="RNaseH_sf"/>
</dbReference>
<feature type="compositionally biased region" description="Low complexity" evidence="1">
    <location>
        <begin position="69"/>
        <end position="79"/>
    </location>
</feature>
<dbReference type="InterPro" id="IPR012337">
    <property type="entry name" value="RNaseH-like_sf"/>
</dbReference>
<dbReference type="EMBL" id="BAAARY010000001">
    <property type="protein sequence ID" value="GAA2512824.1"/>
    <property type="molecule type" value="Genomic_DNA"/>
</dbReference>
<comment type="caution">
    <text evidence="2">The sequence shown here is derived from an EMBL/GenBank/DDBJ whole genome shotgun (WGS) entry which is preliminary data.</text>
</comment>
<sequence length="79" mass="8375">MISIRRGCWASHRGVERAQYISKAFAAACETAGVRQSMSAVGNSADNALTESFNATFKRETPQGRRAFADPPATLAAAA</sequence>
<evidence type="ECO:0000313" key="2">
    <source>
        <dbReference type="EMBL" id="GAA2512824.1"/>
    </source>
</evidence>
<evidence type="ECO:0000313" key="3">
    <source>
        <dbReference type="Proteomes" id="UP001499978"/>
    </source>
</evidence>
<dbReference type="Gene3D" id="3.30.420.10">
    <property type="entry name" value="Ribonuclease H-like superfamily/Ribonuclease H"/>
    <property type="match status" value="1"/>
</dbReference>
<dbReference type="SUPFAM" id="SSF53098">
    <property type="entry name" value="Ribonuclease H-like"/>
    <property type="match status" value="1"/>
</dbReference>
<proteinExistence type="predicted"/>
<protein>
    <recommendedName>
        <fullName evidence="4">Integrase catalytic domain-containing protein</fullName>
    </recommendedName>
</protein>
<keyword evidence="3" id="KW-1185">Reference proteome</keyword>
<name>A0ABP6ACG2_9ACTN</name>
<evidence type="ECO:0000256" key="1">
    <source>
        <dbReference type="SAM" id="MobiDB-lite"/>
    </source>
</evidence>